<reference evidence="9 10" key="1">
    <citation type="submission" date="2023-07" db="EMBL/GenBank/DDBJ databases">
        <title>Sequencing the genomes of 1000 actinobacteria strains.</title>
        <authorList>
            <person name="Klenk H.-P."/>
        </authorList>
    </citation>
    <scope>NUCLEOTIDE SEQUENCE [LARGE SCALE GENOMIC DNA]</scope>
    <source>
        <strain evidence="9 10">DSM 19426</strain>
    </source>
</reference>
<organism evidence="9 10">
    <name type="scientific">Nocardioides marmoribigeumensis</name>
    <dbReference type="NCBI Taxonomy" id="433649"/>
    <lineage>
        <taxon>Bacteria</taxon>
        <taxon>Bacillati</taxon>
        <taxon>Actinomycetota</taxon>
        <taxon>Actinomycetes</taxon>
        <taxon>Propionibacteriales</taxon>
        <taxon>Nocardioidaceae</taxon>
        <taxon>Nocardioides</taxon>
    </lineage>
</organism>
<dbReference type="InterPro" id="IPR042175">
    <property type="entry name" value="Cell/Rod_MreC_2"/>
</dbReference>
<dbReference type="Proteomes" id="UP001183648">
    <property type="component" value="Unassembled WGS sequence"/>
</dbReference>
<evidence type="ECO:0000256" key="7">
    <source>
        <dbReference type="SAM" id="SignalP"/>
    </source>
</evidence>
<evidence type="ECO:0000256" key="1">
    <source>
        <dbReference type="ARBA" id="ARBA00009369"/>
    </source>
</evidence>
<dbReference type="Gene3D" id="2.40.10.350">
    <property type="entry name" value="Rod shape-determining protein MreC, domain 2"/>
    <property type="match status" value="1"/>
</dbReference>
<dbReference type="PANTHER" id="PTHR34138:SF1">
    <property type="entry name" value="CELL SHAPE-DETERMINING PROTEIN MREC"/>
    <property type="match status" value="1"/>
</dbReference>
<feature type="chain" id="PRO_5046157425" description="Cell shape-determining protein MreC" evidence="7">
    <location>
        <begin position="36"/>
        <end position="314"/>
    </location>
</feature>
<dbReference type="PANTHER" id="PTHR34138">
    <property type="entry name" value="CELL SHAPE-DETERMINING PROTEIN MREC"/>
    <property type="match status" value="1"/>
</dbReference>
<evidence type="ECO:0000256" key="5">
    <source>
        <dbReference type="PIRNR" id="PIRNR038471"/>
    </source>
</evidence>
<feature type="coiled-coil region" evidence="6">
    <location>
        <begin position="81"/>
        <end position="108"/>
    </location>
</feature>
<dbReference type="InterPro" id="IPR042177">
    <property type="entry name" value="Cell/Rod_1"/>
</dbReference>
<comment type="similarity">
    <text evidence="1 5">Belongs to the MreC family.</text>
</comment>
<evidence type="ECO:0000313" key="9">
    <source>
        <dbReference type="EMBL" id="MDR7364228.1"/>
    </source>
</evidence>
<evidence type="ECO:0000256" key="3">
    <source>
        <dbReference type="ARBA" id="ARBA00022960"/>
    </source>
</evidence>
<evidence type="ECO:0000256" key="4">
    <source>
        <dbReference type="ARBA" id="ARBA00032089"/>
    </source>
</evidence>
<evidence type="ECO:0000313" key="10">
    <source>
        <dbReference type="Proteomes" id="UP001183648"/>
    </source>
</evidence>
<dbReference type="InterPro" id="IPR007221">
    <property type="entry name" value="MreC"/>
</dbReference>
<dbReference type="InterPro" id="IPR055342">
    <property type="entry name" value="MreC_beta-barrel_core"/>
</dbReference>
<name>A0ABU2C0P0_9ACTN</name>
<dbReference type="Pfam" id="PF04085">
    <property type="entry name" value="MreC"/>
    <property type="match status" value="1"/>
</dbReference>
<feature type="signal peptide" evidence="7">
    <location>
        <begin position="1"/>
        <end position="35"/>
    </location>
</feature>
<protein>
    <recommendedName>
        <fullName evidence="2 5">Cell shape-determining protein MreC</fullName>
    </recommendedName>
    <alternativeName>
        <fullName evidence="4 5">Cell shape protein MreC</fullName>
    </alternativeName>
</protein>
<evidence type="ECO:0000259" key="8">
    <source>
        <dbReference type="Pfam" id="PF04085"/>
    </source>
</evidence>
<feature type="domain" description="Rod shape-determining protein MreC beta-barrel core" evidence="8">
    <location>
        <begin position="141"/>
        <end position="286"/>
    </location>
</feature>
<sequence length="314" mass="33102">MAPRTRRPRTKEDRQRRGSRSLLAVLSLASVTVMAVDAQGGDGSPVESARSAVGDLLAPVQSGASTVARPFREVPEFFTSNRDLRADLHRLEAENANLRGQVNTTSQVRFRAAELDGLLRSSRRSGLALVPARVIAIGPAQSFSQTVTIDAGTADGVHPDLSVLNNDGLVGRVIAAGRHSATVLLIVDERSMVGARLGSNAEVGFLTGRGSLDGDSPLDLDLVDDSETPGKDDVVVTWGSRGGSPYVAGVPIGSVTKVYSTPREQAKHAVIDPYVDFSSLDVVGVVVDARTKGDRAVIRAGDVDTGTRSDQEGR</sequence>
<proteinExistence type="inferred from homology"/>
<gene>
    <name evidence="9" type="ORF">J2S63_003781</name>
</gene>
<dbReference type="EMBL" id="JAVDYG010000001">
    <property type="protein sequence ID" value="MDR7364228.1"/>
    <property type="molecule type" value="Genomic_DNA"/>
</dbReference>
<keyword evidence="10" id="KW-1185">Reference proteome</keyword>
<dbReference type="RefSeq" id="WP_310305645.1">
    <property type="nucleotide sequence ID" value="NZ_BAAAPS010000005.1"/>
</dbReference>
<evidence type="ECO:0000256" key="6">
    <source>
        <dbReference type="SAM" id="Coils"/>
    </source>
</evidence>
<accession>A0ABU2C0P0</accession>
<comment type="caution">
    <text evidence="9">The sequence shown here is derived from an EMBL/GenBank/DDBJ whole genome shotgun (WGS) entry which is preliminary data.</text>
</comment>
<comment type="function">
    <text evidence="5">Involved in formation and maintenance of cell shape.</text>
</comment>
<keyword evidence="7" id="KW-0732">Signal</keyword>
<dbReference type="Gene3D" id="2.40.10.340">
    <property type="entry name" value="Rod shape-determining protein MreC, domain 1"/>
    <property type="match status" value="1"/>
</dbReference>
<dbReference type="PIRSF" id="PIRSF038471">
    <property type="entry name" value="MreC"/>
    <property type="match status" value="1"/>
</dbReference>
<evidence type="ECO:0000256" key="2">
    <source>
        <dbReference type="ARBA" id="ARBA00013855"/>
    </source>
</evidence>
<keyword evidence="3 5" id="KW-0133">Cell shape</keyword>
<keyword evidence="6" id="KW-0175">Coiled coil</keyword>